<sequence length="174" mass="19239">MRKIENFQNYKDFVKIFTIYLSLCKLINQYRPFKSRLHLTRQQNTKNTNDSISNPASADGHVQLSRRQLTPKLRGSDRKNIIQCSLLSREILDDRVLVPVSQPRLAPEIVQSVRLHDGDVAAPPLYRLQEHDADGRVVGAHFDAVVLEGRGGECGGGAAGWGSGCGGSRGGEED</sequence>
<organism evidence="2 3">
    <name type="scientific">Dipteronia sinensis</name>
    <dbReference type="NCBI Taxonomy" id="43782"/>
    <lineage>
        <taxon>Eukaryota</taxon>
        <taxon>Viridiplantae</taxon>
        <taxon>Streptophyta</taxon>
        <taxon>Embryophyta</taxon>
        <taxon>Tracheophyta</taxon>
        <taxon>Spermatophyta</taxon>
        <taxon>Magnoliopsida</taxon>
        <taxon>eudicotyledons</taxon>
        <taxon>Gunneridae</taxon>
        <taxon>Pentapetalae</taxon>
        <taxon>rosids</taxon>
        <taxon>malvids</taxon>
        <taxon>Sapindales</taxon>
        <taxon>Sapindaceae</taxon>
        <taxon>Hippocastanoideae</taxon>
        <taxon>Acereae</taxon>
        <taxon>Dipteronia</taxon>
    </lineage>
</organism>
<protein>
    <submittedName>
        <fullName evidence="2">Uncharacterized protein</fullName>
    </submittedName>
</protein>
<name>A0AAE0E9K0_9ROSI</name>
<feature type="compositionally biased region" description="Polar residues" evidence="1">
    <location>
        <begin position="44"/>
        <end position="56"/>
    </location>
</feature>
<evidence type="ECO:0000313" key="2">
    <source>
        <dbReference type="EMBL" id="KAK3220178.1"/>
    </source>
</evidence>
<accession>A0AAE0E9K0</accession>
<reference evidence="2" key="1">
    <citation type="journal article" date="2023" name="Plant J.">
        <title>Genome sequences and population genomics provide insights into the demographic history, inbreeding, and mutation load of two 'living fossil' tree species of Dipteronia.</title>
        <authorList>
            <person name="Feng Y."/>
            <person name="Comes H.P."/>
            <person name="Chen J."/>
            <person name="Zhu S."/>
            <person name="Lu R."/>
            <person name="Zhang X."/>
            <person name="Li P."/>
            <person name="Qiu J."/>
            <person name="Olsen K.M."/>
            <person name="Qiu Y."/>
        </authorList>
    </citation>
    <scope>NUCLEOTIDE SEQUENCE</scope>
    <source>
        <strain evidence="2">NBL</strain>
    </source>
</reference>
<dbReference type="Proteomes" id="UP001281410">
    <property type="component" value="Unassembled WGS sequence"/>
</dbReference>
<gene>
    <name evidence="2" type="ORF">Dsin_014148</name>
</gene>
<comment type="caution">
    <text evidence="2">The sequence shown here is derived from an EMBL/GenBank/DDBJ whole genome shotgun (WGS) entry which is preliminary data.</text>
</comment>
<evidence type="ECO:0000313" key="3">
    <source>
        <dbReference type="Proteomes" id="UP001281410"/>
    </source>
</evidence>
<proteinExistence type="predicted"/>
<keyword evidence="3" id="KW-1185">Reference proteome</keyword>
<dbReference type="AlphaFoldDB" id="A0AAE0E9K0"/>
<feature type="region of interest" description="Disordered" evidence="1">
    <location>
        <begin position="44"/>
        <end position="63"/>
    </location>
</feature>
<evidence type="ECO:0000256" key="1">
    <source>
        <dbReference type="SAM" id="MobiDB-lite"/>
    </source>
</evidence>
<dbReference type="EMBL" id="JANJYJ010000004">
    <property type="protein sequence ID" value="KAK3220178.1"/>
    <property type="molecule type" value="Genomic_DNA"/>
</dbReference>